<feature type="compositionally biased region" description="Polar residues" evidence="1">
    <location>
        <begin position="1"/>
        <end position="20"/>
    </location>
</feature>
<dbReference type="PROSITE" id="PS51011">
    <property type="entry name" value="ARID"/>
    <property type="match status" value="1"/>
</dbReference>
<proteinExistence type="predicted"/>
<dbReference type="OrthoDB" id="1938591at2759"/>
<feature type="domain" description="ARID" evidence="2">
    <location>
        <begin position="136"/>
        <end position="263"/>
    </location>
</feature>
<feature type="compositionally biased region" description="Basic and acidic residues" evidence="1">
    <location>
        <begin position="379"/>
        <end position="397"/>
    </location>
</feature>
<dbReference type="Proteomes" id="UP000521943">
    <property type="component" value="Unassembled WGS sequence"/>
</dbReference>
<dbReference type="Gene3D" id="1.10.150.60">
    <property type="entry name" value="ARID DNA-binding domain"/>
    <property type="match status" value="1"/>
</dbReference>
<dbReference type="SMART" id="SM00501">
    <property type="entry name" value="BRIGHT"/>
    <property type="match status" value="1"/>
</dbReference>
<evidence type="ECO:0000259" key="2">
    <source>
        <dbReference type="PROSITE" id="PS51011"/>
    </source>
</evidence>
<dbReference type="InterPro" id="IPR001606">
    <property type="entry name" value="ARID_dom"/>
</dbReference>
<keyword evidence="4" id="KW-1185">Reference proteome</keyword>
<dbReference type="InterPro" id="IPR036431">
    <property type="entry name" value="ARID_dom_sf"/>
</dbReference>
<organism evidence="3 4">
    <name type="scientific">Ephemerocybe angulata</name>
    <dbReference type="NCBI Taxonomy" id="980116"/>
    <lineage>
        <taxon>Eukaryota</taxon>
        <taxon>Fungi</taxon>
        <taxon>Dikarya</taxon>
        <taxon>Basidiomycota</taxon>
        <taxon>Agaricomycotina</taxon>
        <taxon>Agaricomycetes</taxon>
        <taxon>Agaricomycetidae</taxon>
        <taxon>Agaricales</taxon>
        <taxon>Agaricineae</taxon>
        <taxon>Psathyrellaceae</taxon>
        <taxon>Ephemerocybe</taxon>
    </lineage>
</organism>
<dbReference type="SUPFAM" id="SSF46774">
    <property type="entry name" value="ARID-like"/>
    <property type="match status" value="1"/>
</dbReference>
<feature type="region of interest" description="Disordered" evidence="1">
    <location>
        <begin position="59"/>
        <end position="118"/>
    </location>
</feature>
<reference evidence="3 4" key="1">
    <citation type="submission" date="2020-07" db="EMBL/GenBank/DDBJ databases">
        <title>Comparative genomics of pyrophilous fungi reveals a link between fire events and developmental genes.</title>
        <authorList>
            <consortium name="DOE Joint Genome Institute"/>
            <person name="Steindorff A.S."/>
            <person name="Carver A."/>
            <person name="Calhoun S."/>
            <person name="Stillman K."/>
            <person name="Liu H."/>
            <person name="Lipzen A."/>
            <person name="Pangilinan J."/>
            <person name="Labutti K."/>
            <person name="Bruns T.D."/>
            <person name="Grigoriev I.V."/>
        </authorList>
    </citation>
    <scope>NUCLEOTIDE SEQUENCE [LARGE SCALE GENOMIC DNA]</scope>
    <source>
        <strain evidence="3 4">CBS 144469</strain>
    </source>
</reference>
<comment type="caution">
    <text evidence="3">The sequence shown here is derived from an EMBL/GenBank/DDBJ whole genome shotgun (WGS) entry which is preliminary data.</text>
</comment>
<evidence type="ECO:0000256" key="1">
    <source>
        <dbReference type="SAM" id="MobiDB-lite"/>
    </source>
</evidence>
<protein>
    <recommendedName>
        <fullName evidence="2">ARID domain-containing protein</fullName>
    </recommendedName>
</protein>
<dbReference type="CDD" id="cd16100">
    <property type="entry name" value="ARID"/>
    <property type="match status" value="1"/>
</dbReference>
<feature type="compositionally biased region" description="Polar residues" evidence="1">
    <location>
        <begin position="82"/>
        <end position="107"/>
    </location>
</feature>
<feature type="region of interest" description="Disordered" evidence="1">
    <location>
        <begin position="1"/>
        <end position="34"/>
    </location>
</feature>
<dbReference type="AlphaFoldDB" id="A0A8H6MHE8"/>
<gene>
    <name evidence="3" type="ORF">DFP72DRAFT_866222</name>
</gene>
<accession>A0A8H6MHE8</accession>
<feature type="region of interest" description="Disordered" evidence="1">
    <location>
        <begin position="379"/>
        <end position="441"/>
    </location>
</feature>
<dbReference type="SMART" id="SM01014">
    <property type="entry name" value="ARID"/>
    <property type="match status" value="1"/>
</dbReference>
<name>A0A8H6MHE8_9AGAR</name>
<feature type="compositionally biased region" description="Polar residues" evidence="1">
    <location>
        <begin position="59"/>
        <end position="71"/>
    </location>
</feature>
<sequence length="934" mass="101945">MLPQNGQHPQRGQQGFSGFPTQGGAGFDGGPYFNLDPGQAAKQMAALNAVGHARIATNSRAPSASISSAGGTTPAPYFGGTNPPTNYPAQNHESTGSSPSAHANFQIPNNAAPPMPNPSLLEPSMSQNAANAHMQQQRQQQVLNGLHNLHIKRGSPLPPFLTGATVPNYDYSTSSWGAIEPGSEIGSFKLAGKDVNLFVLWSHVYKLGGGDRLNSLNGWNQLLRQFDLPEEFPPGHAHASSSVAAVLAQYYRAILTPFEESYKKNVQENQRKAGLVNRAGMMQNPAMGNMPPGQAMLQQSMNNNPAAMQRMGMNAPGQNMAGPQGMAPSANGAQRFPMNQALGQRPQSGMMVPPGGDAMLPGTTPEVNLLDQDVQGIKRKLDSNELDNKRVRPRTDGQDGSPLSLGMLDRHSSEPQVPPAQLTQSAPSTAVRPRQQPSRRKIEYIPLAREVDTFGGRDFKLIETEYAGAALPQRRGLRDLNEWGTIDVEHLALSIRSRISTELSYGLTTFTLLSTMRGQQQGSGFPISQCPDLLDEALDLVEDLAFGGPEAPPDDHFQNDGQPFYTNKQLTDYILEEQQQPFAGLEIRQGSKDPDLGPVQRPANYILAVLNIVRNLSCFTDNIEPLGRNERLVDLLLRLCTVVTKNGVPTAASPALSLNDLISVRKDTLYTLSSIATSINLLTSSPLPSSTVRMARHAIDLISSYLIDPSEAVSPLACIQQAGVPIGPHLRPPHLADIALEVLTKFTLPDSNRQSLAKAIPQASLWTLFSALVHRMPVLDTDFQLMVQDQWLEYSTQLIMAVYSLVFLAPPELKQKMRSDRRLGFKSVMLRMLSRFLATPETRMRFMVCARRATETLKVLDDALDPFENPADSSTPALSFGMGFSDSNDNGQEKGTGLLGAHRDLGWEFLMAREVLQDDIMFRELESLVRVECQ</sequence>
<evidence type="ECO:0000313" key="3">
    <source>
        <dbReference type="EMBL" id="KAF6766341.1"/>
    </source>
</evidence>
<evidence type="ECO:0000313" key="4">
    <source>
        <dbReference type="Proteomes" id="UP000521943"/>
    </source>
</evidence>
<dbReference type="Pfam" id="PF01388">
    <property type="entry name" value="ARID"/>
    <property type="match status" value="1"/>
</dbReference>
<dbReference type="EMBL" id="JACGCI010000001">
    <property type="protein sequence ID" value="KAF6766341.1"/>
    <property type="molecule type" value="Genomic_DNA"/>
</dbReference>
<feature type="region of interest" description="Disordered" evidence="1">
    <location>
        <begin position="344"/>
        <end position="365"/>
    </location>
</feature>
<dbReference type="GO" id="GO:0003677">
    <property type="term" value="F:DNA binding"/>
    <property type="evidence" value="ECO:0007669"/>
    <property type="project" value="InterPro"/>
</dbReference>